<evidence type="ECO:0000313" key="8">
    <source>
        <dbReference type="Proteomes" id="UP000636264"/>
    </source>
</evidence>
<dbReference type="GO" id="GO:0005886">
    <property type="term" value="C:plasma membrane"/>
    <property type="evidence" value="ECO:0007669"/>
    <property type="project" value="UniProtKB-SubCell"/>
</dbReference>
<sequence length="325" mass="34337">MVERFGYVGWVLLLGGLVGIYLLNDGYYTTVALLMMLWAILAIGLNFILGYAGYFHLGLGAFYGLGAYGAAALGTKYQMPMIVALIVMPIAGAILSAIIGPLLLRTRDLYFAVATLALGMIISDVTNNWVSVTGGPIGIGGIQRPGVIGFGAFSIDGRTLPGMFIIVSTIFVALMIAAAIARKSNFVLILRGIKSDDLMTRSFGFPTTVYKVAAFAIAGAISALGGVLYAHIVQYISPEPFTFFAASFQAFVVLAVGGLGSLWGPVLGSVLLTGLPEFLDLDPHMKLIIYGAVLLIVTLVLPKGLASAAQVISRRRKTAMKEGTE</sequence>
<dbReference type="AlphaFoldDB" id="A0A916W9M5"/>
<dbReference type="PANTHER" id="PTHR30482:SF10">
    <property type="entry name" value="HIGH-AFFINITY BRANCHED-CHAIN AMINO ACID TRANSPORT PROTEIN BRAE"/>
    <property type="match status" value="1"/>
</dbReference>
<evidence type="ECO:0000256" key="2">
    <source>
        <dbReference type="ARBA" id="ARBA00022475"/>
    </source>
</evidence>
<evidence type="ECO:0000256" key="6">
    <source>
        <dbReference type="SAM" id="Phobius"/>
    </source>
</evidence>
<feature type="transmembrane region" description="Helical" evidence="6">
    <location>
        <begin position="6"/>
        <end position="24"/>
    </location>
</feature>
<dbReference type="InterPro" id="IPR001851">
    <property type="entry name" value="ABC_transp_permease"/>
</dbReference>
<keyword evidence="8" id="KW-1185">Reference proteome</keyword>
<feature type="transmembrane region" description="Helical" evidence="6">
    <location>
        <begin position="208"/>
        <end position="229"/>
    </location>
</feature>
<feature type="transmembrane region" description="Helical" evidence="6">
    <location>
        <begin position="109"/>
        <end position="130"/>
    </location>
</feature>
<evidence type="ECO:0000256" key="3">
    <source>
        <dbReference type="ARBA" id="ARBA00022692"/>
    </source>
</evidence>
<keyword evidence="2" id="KW-1003">Cell membrane</keyword>
<dbReference type="CDD" id="cd06581">
    <property type="entry name" value="TM_PBP1_LivM_like"/>
    <property type="match status" value="1"/>
</dbReference>
<keyword evidence="4 6" id="KW-1133">Transmembrane helix</keyword>
<dbReference type="Proteomes" id="UP000636264">
    <property type="component" value="Unassembled WGS sequence"/>
</dbReference>
<organism evidence="7 8">
    <name type="scientific">Nitratireductor aestuarii</name>
    <dbReference type="NCBI Taxonomy" id="1735103"/>
    <lineage>
        <taxon>Bacteria</taxon>
        <taxon>Pseudomonadati</taxon>
        <taxon>Pseudomonadota</taxon>
        <taxon>Alphaproteobacteria</taxon>
        <taxon>Hyphomicrobiales</taxon>
        <taxon>Phyllobacteriaceae</taxon>
        <taxon>Nitratireductor</taxon>
    </lineage>
</organism>
<name>A0A916W9M5_9HYPH</name>
<accession>A0A916W9M5</accession>
<feature type="transmembrane region" description="Helical" evidence="6">
    <location>
        <begin position="81"/>
        <end position="103"/>
    </location>
</feature>
<evidence type="ECO:0000256" key="4">
    <source>
        <dbReference type="ARBA" id="ARBA00022989"/>
    </source>
</evidence>
<gene>
    <name evidence="7" type="primary">livM</name>
    <name evidence="7" type="ORF">GCM10011385_36280</name>
</gene>
<keyword evidence="3 6" id="KW-0812">Transmembrane</keyword>
<feature type="transmembrane region" description="Helical" evidence="6">
    <location>
        <begin position="241"/>
        <end position="267"/>
    </location>
</feature>
<keyword evidence="5 6" id="KW-0472">Membrane</keyword>
<dbReference type="GO" id="GO:0015658">
    <property type="term" value="F:branched-chain amino acid transmembrane transporter activity"/>
    <property type="evidence" value="ECO:0007669"/>
    <property type="project" value="InterPro"/>
</dbReference>
<dbReference type="InterPro" id="IPR043428">
    <property type="entry name" value="LivM-like"/>
</dbReference>
<feature type="transmembrane region" description="Helical" evidence="6">
    <location>
        <begin position="287"/>
        <end position="312"/>
    </location>
</feature>
<dbReference type="RefSeq" id="WP_188722531.1">
    <property type="nucleotide sequence ID" value="NZ_BMIF01000015.1"/>
</dbReference>
<comment type="caution">
    <text evidence="7">The sequence shown here is derived from an EMBL/GenBank/DDBJ whole genome shotgun (WGS) entry which is preliminary data.</text>
</comment>
<proteinExistence type="predicted"/>
<feature type="transmembrane region" description="Helical" evidence="6">
    <location>
        <begin position="55"/>
        <end position="74"/>
    </location>
</feature>
<evidence type="ECO:0000313" key="7">
    <source>
        <dbReference type="EMBL" id="GGA78880.1"/>
    </source>
</evidence>
<feature type="transmembrane region" description="Helical" evidence="6">
    <location>
        <begin position="160"/>
        <end position="181"/>
    </location>
</feature>
<dbReference type="EMBL" id="BMIF01000015">
    <property type="protein sequence ID" value="GGA78880.1"/>
    <property type="molecule type" value="Genomic_DNA"/>
</dbReference>
<reference evidence="7" key="1">
    <citation type="journal article" date="2014" name="Int. J. Syst. Evol. Microbiol.">
        <title>Complete genome sequence of Corynebacterium casei LMG S-19264T (=DSM 44701T), isolated from a smear-ripened cheese.</title>
        <authorList>
            <consortium name="US DOE Joint Genome Institute (JGI-PGF)"/>
            <person name="Walter F."/>
            <person name="Albersmeier A."/>
            <person name="Kalinowski J."/>
            <person name="Ruckert C."/>
        </authorList>
    </citation>
    <scope>NUCLEOTIDE SEQUENCE</scope>
    <source>
        <strain evidence="7">CGMCC 1.15320</strain>
    </source>
</reference>
<protein>
    <submittedName>
        <fullName evidence="7">Branched-chain amino acid ABC transporter permease</fullName>
    </submittedName>
</protein>
<dbReference type="PANTHER" id="PTHR30482">
    <property type="entry name" value="HIGH-AFFINITY BRANCHED-CHAIN AMINO ACID TRANSPORT SYSTEM PERMEASE"/>
    <property type="match status" value="1"/>
</dbReference>
<reference evidence="7" key="2">
    <citation type="submission" date="2020-09" db="EMBL/GenBank/DDBJ databases">
        <authorList>
            <person name="Sun Q."/>
            <person name="Zhou Y."/>
        </authorList>
    </citation>
    <scope>NUCLEOTIDE SEQUENCE</scope>
    <source>
        <strain evidence="7">CGMCC 1.15320</strain>
    </source>
</reference>
<dbReference type="Pfam" id="PF02653">
    <property type="entry name" value="BPD_transp_2"/>
    <property type="match status" value="1"/>
</dbReference>
<evidence type="ECO:0000256" key="5">
    <source>
        <dbReference type="ARBA" id="ARBA00023136"/>
    </source>
</evidence>
<feature type="transmembrane region" description="Helical" evidence="6">
    <location>
        <begin position="31"/>
        <end position="49"/>
    </location>
</feature>
<comment type="subcellular location">
    <subcellularLocation>
        <location evidence="1">Cell membrane</location>
        <topology evidence="1">Multi-pass membrane protein</topology>
    </subcellularLocation>
</comment>
<evidence type="ECO:0000256" key="1">
    <source>
        <dbReference type="ARBA" id="ARBA00004651"/>
    </source>
</evidence>